<feature type="compositionally biased region" description="Acidic residues" evidence="2">
    <location>
        <begin position="473"/>
        <end position="482"/>
    </location>
</feature>
<name>A0A9P6CQU4_9AGAR</name>
<feature type="region of interest" description="Disordered" evidence="2">
    <location>
        <begin position="352"/>
        <end position="382"/>
    </location>
</feature>
<feature type="region of interest" description="Disordered" evidence="2">
    <location>
        <begin position="107"/>
        <end position="151"/>
    </location>
</feature>
<dbReference type="PROSITE" id="PS00028">
    <property type="entry name" value="ZINC_FINGER_C2H2_1"/>
    <property type="match status" value="1"/>
</dbReference>
<keyword evidence="5" id="KW-1185">Reference proteome</keyword>
<evidence type="ECO:0000256" key="2">
    <source>
        <dbReference type="SAM" id="MobiDB-lite"/>
    </source>
</evidence>
<dbReference type="Proteomes" id="UP000807469">
    <property type="component" value="Unassembled WGS sequence"/>
</dbReference>
<evidence type="ECO:0000256" key="1">
    <source>
        <dbReference type="PROSITE-ProRule" id="PRU00042"/>
    </source>
</evidence>
<feature type="compositionally biased region" description="Low complexity" evidence="2">
    <location>
        <begin position="234"/>
        <end position="253"/>
    </location>
</feature>
<dbReference type="PROSITE" id="PS50157">
    <property type="entry name" value="ZINC_FINGER_C2H2_2"/>
    <property type="match status" value="1"/>
</dbReference>
<keyword evidence="1" id="KW-0479">Metal-binding</keyword>
<keyword evidence="1" id="KW-0862">Zinc</keyword>
<keyword evidence="1" id="KW-0863">Zinc-finger</keyword>
<accession>A0A9P6CQU4</accession>
<feature type="compositionally biased region" description="Polar residues" evidence="2">
    <location>
        <begin position="131"/>
        <end position="144"/>
    </location>
</feature>
<evidence type="ECO:0000313" key="5">
    <source>
        <dbReference type="Proteomes" id="UP000807469"/>
    </source>
</evidence>
<dbReference type="AlphaFoldDB" id="A0A9P6CQU4"/>
<dbReference type="InterPro" id="IPR013087">
    <property type="entry name" value="Znf_C2H2_type"/>
</dbReference>
<organism evidence="4 5">
    <name type="scientific">Pholiota conissans</name>
    <dbReference type="NCBI Taxonomy" id="109636"/>
    <lineage>
        <taxon>Eukaryota</taxon>
        <taxon>Fungi</taxon>
        <taxon>Dikarya</taxon>
        <taxon>Basidiomycota</taxon>
        <taxon>Agaricomycotina</taxon>
        <taxon>Agaricomycetes</taxon>
        <taxon>Agaricomycetidae</taxon>
        <taxon>Agaricales</taxon>
        <taxon>Agaricineae</taxon>
        <taxon>Strophariaceae</taxon>
        <taxon>Pholiota</taxon>
    </lineage>
</organism>
<sequence>MTAAAANGKHHRRLSSTGKMRRRLSDAREASTRPILVPTPTSSAALSLASLSLSTSPPSGHSYSQSVSQSLGQAGGHIASHSYSQSYSGGGGIPVLAPSSVPNSGAVPIPIVKSGSSNEDRDGGSLVEGTETGSTPITISTSANGKPKKRGVDYKCESCAKVYRHPNCLNKHRWEHTRQWREASKFVLSKHQQVQLLEAATILSYMGTSSTSLPDDRSEWPSFLSGGSLPKADSVAPNANSNSNSNSAATVAPGNGQAQYGAQRTMTYPLQPHLVSSSVPNASSGPRMHDYSLPSAGIPVRVTQVRPGLLGVPTVSATDTNASTISRGNTSIVVGEGGWSLPNSAMRSSSYAGSVMSSRSRSASRSRSRSGSGSRSEESLDIDVDVEGMDDDIEVRVASESGSIKSSYGYIGYGHSAGYGYGHHAGRRSMGMKREEDEMSVGFSVREEDEDEGDDEGHTMTVNGGQDRKWDGMEMEVDMDMD</sequence>
<proteinExistence type="predicted"/>
<protein>
    <recommendedName>
        <fullName evidence="3">C2H2-type domain-containing protein</fullName>
    </recommendedName>
</protein>
<comment type="caution">
    <text evidence="4">The sequence shown here is derived from an EMBL/GenBank/DDBJ whole genome shotgun (WGS) entry which is preliminary data.</text>
</comment>
<feature type="region of interest" description="Disordered" evidence="2">
    <location>
        <begin position="231"/>
        <end position="259"/>
    </location>
</feature>
<evidence type="ECO:0000313" key="4">
    <source>
        <dbReference type="EMBL" id="KAF9476256.1"/>
    </source>
</evidence>
<feature type="compositionally biased region" description="Low complexity" evidence="2">
    <location>
        <begin position="352"/>
        <end position="361"/>
    </location>
</feature>
<feature type="domain" description="C2H2-type" evidence="3">
    <location>
        <begin position="154"/>
        <end position="181"/>
    </location>
</feature>
<feature type="compositionally biased region" description="Basic residues" evidence="2">
    <location>
        <begin position="8"/>
        <end position="22"/>
    </location>
</feature>
<dbReference type="OrthoDB" id="2152896at2759"/>
<feature type="region of interest" description="Disordered" evidence="2">
    <location>
        <begin position="1"/>
        <end position="38"/>
    </location>
</feature>
<feature type="region of interest" description="Disordered" evidence="2">
    <location>
        <begin position="439"/>
        <end position="482"/>
    </location>
</feature>
<gene>
    <name evidence="4" type="ORF">BDN70DRAFT_185809</name>
</gene>
<dbReference type="GO" id="GO:0008270">
    <property type="term" value="F:zinc ion binding"/>
    <property type="evidence" value="ECO:0007669"/>
    <property type="project" value="UniProtKB-KW"/>
</dbReference>
<reference evidence="4" key="1">
    <citation type="submission" date="2020-11" db="EMBL/GenBank/DDBJ databases">
        <authorList>
            <consortium name="DOE Joint Genome Institute"/>
            <person name="Ahrendt S."/>
            <person name="Riley R."/>
            <person name="Andreopoulos W."/>
            <person name="Labutti K."/>
            <person name="Pangilinan J."/>
            <person name="Ruiz-Duenas F.J."/>
            <person name="Barrasa J.M."/>
            <person name="Sanchez-Garcia M."/>
            <person name="Camarero S."/>
            <person name="Miyauchi S."/>
            <person name="Serrano A."/>
            <person name="Linde D."/>
            <person name="Babiker R."/>
            <person name="Drula E."/>
            <person name="Ayuso-Fernandez I."/>
            <person name="Pacheco R."/>
            <person name="Padilla G."/>
            <person name="Ferreira P."/>
            <person name="Barriuso J."/>
            <person name="Kellner H."/>
            <person name="Castanera R."/>
            <person name="Alfaro M."/>
            <person name="Ramirez L."/>
            <person name="Pisabarro A.G."/>
            <person name="Kuo A."/>
            <person name="Tritt A."/>
            <person name="Lipzen A."/>
            <person name="He G."/>
            <person name="Yan M."/>
            <person name="Ng V."/>
            <person name="Cullen D."/>
            <person name="Martin F."/>
            <person name="Rosso M.-N."/>
            <person name="Henrissat B."/>
            <person name="Hibbett D."/>
            <person name="Martinez A.T."/>
            <person name="Grigoriev I.V."/>
        </authorList>
    </citation>
    <scope>NUCLEOTIDE SEQUENCE</scope>
    <source>
        <strain evidence="4">CIRM-BRFM 674</strain>
    </source>
</reference>
<dbReference type="EMBL" id="MU155301">
    <property type="protein sequence ID" value="KAF9476256.1"/>
    <property type="molecule type" value="Genomic_DNA"/>
</dbReference>
<evidence type="ECO:0000259" key="3">
    <source>
        <dbReference type="PROSITE" id="PS50157"/>
    </source>
</evidence>